<organism evidence="1 2">
    <name type="scientific">Romanomermis culicivorax</name>
    <name type="common">Nematode worm</name>
    <dbReference type="NCBI Taxonomy" id="13658"/>
    <lineage>
        <taxon>Eukaryota</taxon>
        <taxon>Metazoa</taxon>
        <taxon>Ecdysozoa</taxon>
        <taxon>Nematoda</taxon>
        <taxon>Enoplea</taxon>
        <taxon>Dorylaimia</taxon>
        <taxon>Mermithida</taxon>
        <taxon>Mermithoidea</taxon>
        <taxon>Mermithidae</taxon>
        <taxon>Romanomermis</taxon>
    </lineage>
</organism>
<name>A0A915HLH5_ROMCU</name>
<sequence length="79" mass="9043">MQRACGRDGSLESDPYYGDGQIHEIRAEVNKEAEEAFVGSISIDNEQRFRPRQEDTHLCWSRKQQCCDARTLAATPKNK</sequence>
<dbReference type="Proteomes" id="UP000887565">
    <property type="component" value="Unplaced"/>
</dbReference>
<evidence type="ECO:0000313" key="2">
    <source>
        <dbReference type="WBParaSite" id="nRc.2.0.1.t02381-RA"/>
    </source>
</evidence>
<keyword evidence="1" id="KW-1185">Reference proteome</keyword>
<protein>
    <submittedName>
        <fullName evidence="2">Uncharacterized protein</fullName>
    </submittedName>
</protein>
<dbReference type="AlphaFoldDB" id="A0A915HLH5"/>
<reference evidence="2" key="1">
    <citation type="submission" date="2022-11" db="UniProtKB">
        <authorList>
            <consortium name="WormBaseParasite"/>
        </authorList>
    </citation>
    <scope>IDENTIFICATION</scope>
</reference>
<evidence type="ECO:0000313" key="1">
    <source>
        <dbReference type="Proteomes" id="UP000887565"/>
    </source>
</evidence>
<accession>A0A915HLH5</accession>
<dbReference type="WBParaSite" id="nRc.2.0.1.t02381-RA">
    <property type="protein sequence ID" value="nRc.2.0.1.t02381-RA"/>
    <property type="gene ID" value="nRc.2.0.1.g02381"/>
</dbReference>
<proteinExistence type="predicted"/>